<protein>
    <submittedName>
        <fullName evidence="1">Zinc-binding protein</fullName>
    </submittedName>
</protein>
<dbReference type="Pfam" id="PF08859">
    <property type="entry name" value="DGC"/>
    <property type="match status" value="1"/>
</dbReference>
<accession>A0A2N5ZMC9</accession>
<name>A0A2N5ZMC9_MUIH1</name>
<comment type="caution">
    <text evidence="1">The sequence shown here is derived from an EMBL/GenBank/DDBJ whole genome shotgun (WGS) entry which is preliminary data.</text>
</comment>
<dbReference type="EMBL" id="PKTG01000017">
    <property type="protein sequence ID" value="PLX19837.1"/>
    <property type="molecule type" value="Genomic_DNA"/>
</dbReference>
<evidence type="ECO:0000313" key="1">
    <source>
        <dbReference type="EMBL" id="PLX19837.1"/>
    </source>
</evidence>
<reference evidence="1 2" key="1">
    <citation type="submission" date="2017-11" db="EMBL/GenBank/DDBJ databases">
        <title>Genome-resolved metagenomics identifies genetic mobility, metabolic interactions, and unexpected diversity in perchlorate-reducing communities.</title>
        <authorList>
            <person name="Barnum T.P."/>
            <person name="Figueroa I.A."/>
            <person name="Carlstrom C.I."/>
            <person name="Lucas L.N."/>
            <person name="Engelbrektson A.L."/>
            <person name="Coates J.D."/>
        </authorList>
    </citation>
    <scope>NUCLEOTIDE SEQUENCE [LARGE SCALE GENOMIC DNA]</scope>
    <source>
        <strain evidence="1">BM706</strain>
    </source>
</reference>
<proteinExistence type="predicted"/>
<organism evidence="1 2">
    <name type="scientific">Muiribacterium halophilum</name>
    <dbReference type="NCBI Taxonomy" id="2053465"/>
    <lineage>
        <taxon>Bacteria</taxon>
        <taxon>Candidatus Muiribacteriota</taxon>
        <taxon>Candidatus Muiribacteriia</taxon>
        <taxon>Candidatus Muiribacteriales</taxon>
        <taxon>Candidatus Muiribacteriaceae</taxon>
        <taxon>Candidatus Muiribacterium</taxon>
    </lineage>
</organism>
<dbReference type="AlphaFoldDB" id="A0A2N5ZMC9"/>
<gene>
    <name evidence="1" type="ORF">C0601_00765</name>
</gene>
<dbReference type="InterPro" id="IPR014958">
    <property type="entry name" value="DGC"/>
</dbReference>
<evidence type="ECO:0000313" key="2">
    <source>
        <dbReference type="Proteomes" id="UP000234857"/>
    </source>
</evidence>
<dbReference type="Proteomes" id="UP000234857">
    <property type="component" value="Unassembled WGS sequence"/>
</dbReference>
<dbReference type="PIRSF" id="PIRSF037181">
    <property type="entry name" value="DGC"/>
    <property type="match status" value="1"/>
</dbReference>
<sequence>MVKCACGSECNVQIYSCSGAADVGQIADVATREINKKELAAMGCLAGIGGNVSGIVKSAEGADKIVVVDGCPLKCAKKNFDEKSIDVSEHFVVTEFGLKKGCSPANNENIQKIVKEIENKLK</sequence>